<feature type="domain" description="Histidine kinase/HSP90-like ATPase" evidence="3">
    <location>
        <begin position="20"/>
        <end position="127"/>
    </location>
</feature>
<dbReference type="Proteomes" id="UP000608024">
    <property type="component" value="Unassembled WGS sequence"/>
</dbReference>
<evidence type="ECO:0000259" key="3">
    <source>
        <dbReference type="Pfam" id="PF13581"/>
    </source>
</evidence>
<keyword evidence="1" id="KW-0808">Transferase</keyword>
<proteinExistence type="predicted"/>
<dbReference type="RefSeq" id="WP_190138921.1">
    <property type="nucleotide sequence ID" value="NZ_BNBT01000117.1"/>
</dbReference>
<evidence type="ECO:0000313" key="5">
    <source>
        <dbReference type="Proteomes" id="UP000608024"/>
    </source>
</evidence>
<protein>
    <submittedName>
        <fullName evidence="4">ATP-binding protein</fullName>
    </submittedName>
</protein>
<keyword evidence="4" id="KW-0547">Nucleotide-binding</keyword>
<name>A0A918ZZV8_9ACTN</name>
<keyword evidence="4" id="KW-0067">ATP-binding</keyword>
<evidence type="ECO:0000256" key="2">
    <source>
        <dbReference type="SAM" id="MobiDB-lite"/>
    </source>
</evidence>
<reference evidence="4" key="2">
    <citation type="submission" date="2020-09" db="EMBL/GenBank/DDBJ databases">
        <authorList>
            <person name="Sun Q."/>
            <person name="Ohkuma M."/>
        </authorList>
    </citation>
    <scope>NUCLEOTIDE SEQUENCE</scope>
    <source>
        <strain evidence="4">JCM 4784</strain>
    </source>
</reference>
<dbReference type="EMBL" id="BNBT01000117">
    <property type="protein sequence ID" value="GHE81322.1"/>
    <property type="molecule type" value="Genomic_DNA"/>
</dbReference>
<dbReference type="PANTHER" id="PTHR35526">
    <property type="entry name" value="ANTI-SIGMA-F FACTOR RSBW-RELATED"/>
    <property type="match status" value="1"/>
</dbReference>
<feature type="region of interest" description="Disordered" evidence="2">
    <location>
        <begin position="121"/>
        <end position="144"/>
    </location>
</feature>
<sequence length="144" mass="15458">MNTETSQARADARVFSVRMPSTPRGARLARHAAVRQLRAWERPSDAVELVVAELVSNAVRHGHVPGRGFRLVLRVSDGGVLRVEVSDTRGECLPRSSGPVGPDAESGRGLLLVAALADRWGTETGPEPRKTVWAELGPPGVRPV</sequence>
<dbReference type="GO" id="GO:0004674">
    <property type="term" value="F:protein serine/threonine kinase activity"/>
    <property type="evidence" value="ECO:0007669"/>
    <property type="project" value="UniProtKB-KW"/>
</dbReference>
<dbReference type="SUPFAM" id="SSF55874">
    <property type="entry name" value="ATPase domain of HSP90 chaperone/DNA topoisomerase II/histidine kinase"/>
    <property type="match status" value="1"/>
</dbReference>
<accession>A0A918ZZV8</accession>
<keyword evidence="1" id="KW-0723">Serine/threonine-protein kinase</keyword>
<organism evidence="4 5">
    <name type="scientific">Streptomyces longispororuber</name>
    <dbReference type="NCBI Taxonomy" id="68230"/>
    <lineage>
        <taxon>Bacteria</taxon>
        <taxon>Bacillati</taxon>
        <taxon>Actinomycetota</taxon>
        <taxon>Actinomycetes</taxon>
        <taxon>Kitasatosporales</taxon>
        <taxon>Streptomycetaceae</taxon>
        <taxon>Streptomyces</taxon>
    </lineage>
</organism>
<dbReference type="GO" id="GO:0005524">
    <property type="term" value="F:ATP binding"/>
    <property type="evidence" value="ECO:0007669"/>
    <property type="project" value="UniProtKB-KW"/>
</dbReference>
<dbReference type="AlphaFoldDB" id="A0A918ZZV8"/>
<dbReference type="InterPro" id="IPR036890">
    <property type="entry name" value="HATPase_C_sf"/>
</dbReference>
<gene>
    <name evidence="4" type="ORF">GCM10018785_56630</name>
</gene>
<keyword evidence="5" id="KW-1185">Reference proteome</keyword>
<comment type="caution">
    <text evidence="4">The sequence shown here is derived from an EMBL/GenBank/DDBJ whole genome shotgun (WGS) entry which is preliminary data.</text>
</comment>
<evidence type="ECO:0000256" key="1">
    <source>
        <dbReference type="ARBA" id="ARBA00022527"/>
    </source>
</evidence>
<dbReference type="Gene3D" id="3.30.565.10">
    <property type="entry name" value="Histidine kinase-like ATPase, C-terminal domain"/>
    <property type="match status" value="1"/>
</dbReference>
<dbReference type="InterPro" id="IPR003594">
    <property type="entry name" value="HATPase_dom"/>
</dbReference>
<reference evidence="4" key="1">
    <citation type="journal article" date="2014" name="Int. J. Syst. Evol. Microbiol.">
        <title>Complete genome sequence of Corynebacterium casei LMG S-19264T (=DSM 44701T), isolated from a smear-ripened cheese.</title>
        <authorList>
            <consortium name="US DOE Joint Genome Institute (JGI-PGF)"/>
            <person name="Walter F."/>
            <person name="Albersmeier A."/>
            <person name="Kalinowski J."/>
            <person name="Ruckert C."/>
        </authorList>
    </citation>
    <scope>NUCLEOTIDE SEQUENCE</scope>
    <source>
        <strain evidence="4">JCM 4784</strain>
    </source>
</reference>
<dbReference type="CDD" id="cd16936">
    <property type="entry name" value="HATPase_RsbW-like"/>
    <property type="match status" value="1"/>
</dbReference>
<dbReference type="PANTHER" id="PTHR35526:SF3">
    <property type="entry name" value="ANTI-SIGMA-F FACTOR RSBW"/>
    <property type="match status" value="1"/>
</dbReference>
<keyword evidence="1" id="KW-0418">Kinase</keyword>
<dbReference type="InterPro" id="IPR050267">
    <property type="entry name" value="Anti-sigma-factor_SerPK"/>
</dbReference>
<evidence type="ECO:0000313" key="4">
    <source>
        <dbReference type="EMBL" id="GHE81322.1"/>
    </source>
</evidence>
<dbReference type="Pfam" id="PF13581">
    <property type="entry name" value="HATPase_c_2"/>
    <property type="match status" value="1"/>
</dbReference>